<evidence type="ECO:0000313" key="4">
    <source>
        <dbReference type="Proteomes" id="UP000178187"/>
    </source>
</evidence>
<dbReference type="AlphaFoldDB" id="A0A1G1KTH1"/>
<dbReference type="SUPFAM" id="SSF53448">
    <property type="entry name" value="Nucleotide-diphospho-sugar transferases"/>
    <property type="match status" value="1"/>
</dbReference>
<evidence type="ECO:0000256" key="1">
    <source>
        <dbReference type="SAM" id="Phobius"/>
    </source>
</evidence>
<dbReference type="PANTHER" id="PTHR48090:SF7">
    <property type="entry name" value="RFBJ PROTEIN"/>
    <property type="match status" value="1"/>
</dbReference>
<dbReference type="InterPro" id="IPR029044">
    <property type="entry name" value="Nucleotide-diphossugar_trans"/>
</dbReference>
<comment type="caution">
    <text evidence="3">The sequence shown here is derived from an EMBL/GenBank/DDBJ whole genome shotgun (WGS) entry which is preliminary data.</text>
</comment>
<dbReference type="InterPro" id="IPR050256">
    <property type="entry name" value="Glycosyltransferase_2"/>
</dbReference>
<organism evidence="3 4">
    <name type="scientific">Candidatus Danuiimicrobium aquiferis</name>
    <dbReference type="NCBI Taxonomy" id="1801832"/>
    <lineage>
        <taxon>Bacteria</taxon>
        <taxon>Pseudomonadati</taxon>
        <taxon>Candidatus Omnitrophota</taxon>
        <taxon>Candidatus Danuiimicrobium</taxon>
    </lineage>
</organism>
<gene>
    <name evidence="3" type="ORF">A3G33_02060</name>
</gene>
<dbReference type="CDD" id="cd04179">
    <property type="entry name" value="DPM_DPG-synthase_like"/>
    <property type="match status" value="1"/>
</dbReference>
<evidence type="ECO:0000313" key="3">
    <source>
        <dbReference type="EMBL" id="OGW96145.1"/>
    </source>
</evidence>
<sequence>MNATFSKLVVIIPCLNEEATIQKVISAIPSQIEKISEIKVLVVDDGSTDHTAGCARDAGAVVLRNSTNRGLGRAFALGIDYALQMGADIVVNIDGDGQFNSEDISRLVEPILRNEADCVTASRFLDPALTPQMPLVKKWGNRRVAQILGFLTGKKFRDVSCGFRAYSREALLNLNLIGNFTYTQETFLDLAFKGFRILEVPLKVRGVREFGDSRMASSVFRYAMRTGGFIIRTFRDYQPLTVFGTLAFGCFSVGLALLMFLFIHYLKVGDFSPHKWAGFSGGFLLGCGLIIFTIGLSADMMHRQRIMNERILYLLRKDSIEKNNRDYEQP</sequence>
<keyword evidence="1" id="KW-1133">Transmembrane helix</keyword>
<reference evidence="3 4" key="1">
    <citation type="journal article" date="2016" name="Nat. Commun.">
        <title>Thousands of microbial genomes shed light on interconnected biogeochemical processes in an aquifer system.</title>
        <authorList>
            <person name="Anantharaman K."/>
            <person name="Brown C.T."/>
            <person name="Hug L.A."/>
            <person name="Sharon I."/>
            <person name="Castelle C.J."/>
            <person name="Probst A.J."/>
            <person name="Thomas B.C."/>
            <person name="Singh A."/>
            <person name="Wilkins M.J."/>
            <person name="Karaoz U."/>
            <person name="Brodie E.L."/>
            <person name="Williams K.H."/>
            <person name="Hubbard S.S."/>
            <person name="Banfield J.F."/>
        </authorList>
    </citation>
    <scope>NUCLEOTIDE SEQUENCE [LARGE SCALE GENOMIC DNA]</scope>
</reference>
<dbReference type="InterPro" id="IPR001173">
    <property type="entry name" value="Glyco_trans_2-like"/>
</dbReference>
<dbReference type="Gene3D" id="3.90.550.10">
    <property type="entry name" value="Spore Coat Polysaccharide Biosynthesis Protein SpsA, Chain A"/>
    <property type="match status" value="1"/>
</dbReference>
<protein>
    <recommendedName>
        <fullName evidence="2">Glycosyltransferase 2-like domain-containing protein</fullName>
    </recommendedName>
</protein>
<dbReference type="Pfam" id="PF00535">
    <property type="entry name" value="Glycos_transf_2"/>
    <property type="match status" value="1"/>
</dbReference>
<evidence type="ECO:0000259" key="2">
    <source>
        <dbReference type="Pfam" id="PF00535"/>
    </source>
</evidence>
<dbReference type="EMBL" id="MHFR01000053">
    <property type="protein sequence ID" value="OGW96145.1"/>
    <property type="molecule type" value="Genomic_DNA"/>
</dbReference>
<name>A0A1G1KTH1_9BACT</name>
<accession>A0A1G1KTH1</accession>
<feature type="domain" description="Glycosyltransferase 2-like" evidence="2">
    <location>
        <begin position="10"/>
        <end position="171"/>
    </location>
</feature>
<feature type="transmembrane region" description="Helical" evidence="1">
    <location>
        <begin position="276"/>
        <end position="298"/>
    </location>
</feature>
<feature type="transmembrane region" description="Helical" evidence="1">
    <location>
        <begin position="240"/>
        <end position="264"/>
    </location>
</feature>
<keyword evidence="1" id="KW-0472">Membrane</keyword>
<proteinExistence type="predicted"/>
<dbReference type="Proteomes" id="UP000178187">
    <property type="component" value="Unassembled WGS sequence"/>
</dbReference>
<keyword evidence="1" id="KW-0812">Transmembrane</keyword>
<dbReference type="PANTHER" id="PTHR48090">
    <property type="entry name" value="UNDECAPRENYL-PHOSPHATE 4-DEOXY-4-FORMAMIDO-L-ARABINOSE TRANSFERASE-RELATED"/>
    <property type="match status" value="1"/>
</dbReference>